<dbReference type="FunFam" id="1.10.630.10:FF:000018">
    <property type="entry name" value="Cytochrome P450 monooxygenase"/>
    <property type="match status" value="1"/>
</dbReference>
<evidence type="ECO:0000256" key="1">
    <source>
        <dbReference type="ARBA" id="ARBA00010617"/>
    </source>
</evidence>
<dbReference type="PRINTS" id="PR00359">
    <property type="entry name" value="BP450"/>
</dbReference>
<dbReference type="InterPro" id="IPR017972">
    <property type="entry name" value="Cyt_P450_CS"/>
</dbReference>
<dbReference type="GO" id="GO:0020037">
    <property type="term" value="F:heme binding"/>
    <property type="evidence" value="ECO:0007669"/>
    <property type="project" value="InterPro"/>
</dbReference>
<comment type="similarity">
    <text evidence="1 7">Belongs to the cytochrome P450 family.</text>
</comment>
<dbReference type="RefSeq" id="WP_184575237.1">
    <property type="nucleotide sequence ID" value="NZ_JACHJT010000001.1"/>
</dbReference>
<reference evidence="9 10" key="1">
    <citation type="submission" date="2020-08" db="EMBL/GenBank/DDBJ databases">
        <title>Sequencing the genomes of 1000 actinobacteria strains.</title>
        <authorList>
            <person name="Klenk H.-P."/>
        </authorList>
    </citation>
    <scope>NUCLEOTIDE SEQUENCE [LARGE SCALE GENOMIC DNA]</scope>
    <source>
        <strain evidence="9 10">DSM 102030</strain>
    </source>
</reference>
<keyword evidence="3 7" id="KW-0479">Metal-binding</keyword>
<evidence type="ECO:0000256" key="2">
    <source>
        <dbReference type="ARBA" id="ARBA00022617"/>
    </source>
</evidence>
<dbReference type="Proteomes" id="UP000523007">
    <property type="component" value="Unassembled WGS sequence"/>
</dbReference>
<dbReference type="PROSITE" id="PS00086">
    <property type="entry name" value="CYTOCHROME_P450"/>
    <property type="match status" value="1"/>
</dbReference>
<dbReference type="GO" id="GO:0004497">
    <property type="term" value="F:monooxygenase activity"/>
    <property type="evidence" value="ECO:0007669"/>
    <property type="project" value="UniProtKB-KW"/>
</dbReference>
<evidence type="ECO:0000313" key="9">
    <source>
        <dbReference type="EMBL" id="MBB4930205.1"/>
    </source>
</evidence>
<gene>
    <name evidence="9" type="ORF">F4561_001025</name>
</gene>
<dbReference type="GO" id="GO:0005506">
    <property type="term" value="F:iron ion binding"/>
    <property type="evidence" value="ECO:0007669"/>
    <property type="project" value="InterPro"/>
</dbReference>
<evidence type="ECO:0000256" key="4">
    <source>
        <dbReference type="ARBA" id="ARBA00023002"/>
    </source>
</evidence>
<protein>
    <submittedName>
        <fullName evidence="9">Pentalenic acid synthase</fullName>
        <ecNumber evidence="9">1.14.15.11</ecNumber>
    </submittedName>
</protein>
<name>A0A7W7RDZ0_9ACTN</name>
<dbReference type="CDD" id="cd11030">
    <property type="entry name" value="CYP105-like"/>
    <property type="match status" value="1"/>
</dbReference>
<evidence type="ECO:0000256" key="5">
    <source>
        <dbReference type="ARBA" id="ARBA00023004"/>
    </source>
</evidence>
<keyword evidence="5 7" id="KW-0408">Iron</keyword>
<evidence type="ECO:0000256" key="6">
    <source>
        <dbReference type="ARBA" id="ARBA00023033"/>
    </source>
</evidence>
<dbReference type="PRINTS" id="PR00385">
    <property type="entry name" value="P450"/>
</dbReference>
<comment type="caution">
    <text evidence="9">The sequence shown here is derived from an EMBL/GenBank/DDBJ whole genome shotgun (WGS) entry which is preliminary data.</text>
</comment>
<dbReference type="Gene3D" id="1.10.630.10">
    <property type="entry name" value="Cytochrome P450"/>
    <property type="match status" value="1"/>
</dbReference>
<evidence type="ECO:0000256" key="3">
    <source>
        <dbReference type="ARBA" id="ARBA00022723"/>
    </source>
</evidence>
<sequence>MTDSMARPATDQSSLELPLRRQCPMAPPPEYEDLRTNGPTRVRTPDGTWVWAVTRYQDVKTMLSSPDFSSDGRTPGFPAIKPELRALLANPPFVRTDPPEHTSERRPLIPEFTLRRVQELRPGVERATSELLDGMQRQGPPADLVEMLALPLPSLVICQLLGVPYSDHEFFQARARVLISQNSSPGEATTAISELFGYMDQLLTSKQRNPADDLMSRLATEHMEPAGELNRDRVLRMCALLLNAGHETTANMIALGTVVLLQNPDQQALLRESPDRLVAELLRYLSIADLVPARIAVRDTELGGAAIRAGEGAIALLAGANWDPETFDEPDRFQVRPDDQRHLAFGYGVHQCLGANLARMELEVVLPALFERLPTLRLDTPAANLDYKHDGVVYGLHRLPVTWEDTR</sequence>
<keyword evidence="2 7" id="KW-0349">Heme</keyword>
<keyword evidence="6 7" id="KW-0503">Monooxygenase</keyword>
<evidence type="ECO:0000256" key="8">
    <source>
        <dbReference type="SAM" id="MobiDB-lite"/>
    </source>
</evidence>
<evidence type="ECO:0000256" key="7">
    <source>
        <dbReference type="RuleBase" id="RU000461"/>
    </source>
</evidence>
<evidence type="ECO:0000313" key="10">
    <source>
        <dbReference type="Proteomes" id="UP000523007"/>
    </source>
</evidence>
<dbReference type="InterPro" id="IPR002397">
    <property type="entry name" value="Cyt_P450_B"/>
</dbReference>
<dbReference type="InterPro" id="IPR036396">
    <property type="entry name" value="Cyt_P450_sf"/>
</dbReference>
<accession>A0A7W7RDZ0</accession>
<dbReference type="EMBL" id="JACHJT010000001">
    <property type="protein sequence ID" value="MBB4930205.1"/>
    <property type="molecule type" value="Genomic_DNA"/>
</dbReference>
<organism evidence="9 10">
    <name type="scientific">Lipingzhangella halophila</name>
    <dbReference type="NCBI Taxonomy" id="1783352"/>
    <lineage>
        <taxon>Bacteria</taxon>
        <taxon>Bacillati</taxon>
        <taxon>Actinomycetota</taxon>
        <taxon>Actinomycetes</taxon>
        <taxon>Streptosporangiales</taxon>
        <taxon>Nocardiopsidaceae</taxon>
        <taxon>Lipingzhangella</taxon>
    </lineage>
</organism>
<proteinExistence type="inferred from homology"/>
<feature type="region of interest" description="Disordered" evidence="8">
    <location>
        <begin position="1"/>
        <end position="40"/>
    </location>
</feature>
<dbReference type="AlphaFoldDB" id="A0A7W7RDZ0"/>
<keyword evidence="4 7" id="KW-0560">Oxidoreductase</keyword>
<dbReference type="EC" id="1.14.15.11" evidence="9"/>
<dbReference type="Pfam" id="PF00067">
    <property type="entry name" value="p450"/>
    <property type="match status" value="1"/>
</dbReference>
<keyword evidence="10" id="KW-1185">Reference proteome</keyword>
<dbReference type="PANTHER" id="PTHR46696:SF1">
    <property type="entry name" value="CYTOCHROME P450 YJIB-RELATED"/>
    <property type="match status" value="1"/>
</dbReference>
<dbReference type="InterPro" id="IPR001128">
    <property type="entry name" value="Cyt_P450"/>
</dbReference>
<dbReference type="PANTHER" id="PTHR46696">
    <property type="entry name" value="P450, PUTATIVE (EUROFUNG)-RELATED"/>
    <property type="match status" value="1"/>
</dbReference>
<dbReference type="SUPFAM" id="SSF48264">
    <property type="entry name" value="Cytochrome P450"/>
    <property type="match status" value="1"/>
</dbReference>
<dbReference type="GO" id="GO:0016705">
    <property type="term" value="F:oxidoreductase activity, acting on paired donors, with incorporation or reduction of molecular oxygen"/>
    <property type="evidence" value="ECO:0007669"/>
    <property type="project" value="InterPro"/>
</dbReference>